<sequence length="396" mass="45757">MPLASLPLELRESIVDYLRPTRPRTGISVNTILEDLHNARLSCRPLYEASWGAFGRTLWLRKFRLVQSHLNLLTSFSKIAYLAATVRTLSFGIERFSADAFRSFENWIDRAQTEEIRAQRRATYLQYKAITTSEQQLHASGKAAQMLDAALRNFPNLREVVVFVPREWKSTLPFWPGCTEQDMFNKLQKEEWEPIYDYYSQADFMRVLLSASTRRPRVLEVLRVVDGGVIPDFYGQDSELLDTAMLGLRELSLPLRKPLVPMADVRPDWLAEFVGSTSKTLQFLHLSFPSNLEENSVRVFGDFSKDIYLPKLRSLSLKGIECEDEALKAFFRKHAKTLRELKLECITLSRSWEELLVLIADVLSLEILGIYDARPKNQTLVSARLFRRAANRFMYC</sequence>
<dbReference type="Gene3D" id="3.80.10.10">
    <property type="entry name" value="Ribonuclease Inhibitor"/>
    <property type="match status" value="1"/>
</dbReference>
<keyword evidence="2" id="KW-1185">Reference proteome</keyword>
<dbReference type="SUPFAM" id="SSF52047">
    <property type="entry name" value="RNI-like"/>
    <property type="match status" value="1"/>
</dbReference>
<gene>
    <name evidence="1" type="ORF">K452DRAFT_35383</name>
</gene>
<dbReference type="EMBL" id="ML995603">
    <property type="protein sequence ID" value="KAF2135310.1"/>
    <property type="molecule type" value="Genomic_DNA"/>
</dbReference>
<dbReference type="GeneID" id="54303355"/>
<dbReference type="OrthoDB" id="5279008at2759"/>
<protein>
    <recommendedName>
        <fullName evidence="3">F-box domain-containing protein</fullName>
    </recommendedName>
</protein>
<organism evidence="1 2">
    <name type="scientific">Aplosporella prunicola CBS 121167</name>
    <dbReference type="NCBI Taxonomy" id="1176127"/>
    <lineage>
        <taxon>Eukaryota</taxon>
        <taxon>Fungi</taxon>
        <taxon>Dikarya</taxon>
        <taxon>Ascomycota</taxon>
        <taxon>Pezizomycotina</taxon>
        <taxon>Dothideomycetes</taxon>
        <taxon>Dothideomycetes incertae sedis</taxon>
        <taxon>Botryosphaeriales</taxon>
        <taxon>Aplosporellaceae</taxon>
        <taxon>Aplosporella</taxon>
    </lineage>
</organism>
<dbReference type="InterPro" id="IPR032675">
    <property type="entry name" value="LRR_dom_sf"/>
</dbReference>
<name>A0A6A6AUD9_9PEZI</name>
<evidence type="ECO:0000313" key="1">
    <source>
        <dbReference type="EMBL" id="KAF2135310.1"/>
    </source>
</evidence>
<proteinExistence type="predicted"/>
<evidence type="ECO:0008006" key="3">
    <source>
        <dbReference type="Google" id="ProtNLM"/>
    </source>
</evidence>
<dbReference type="RefSeq" id="XP_033391029.1">
    <property type="nucleotide sequence ID" value="XM_033545849.1"/>
</dbReference>
<evidence type="ECO:0000313" key="2">
    <source>
        <dbReference type="Proteomes" id="UP000799438"/>
    </source>
</evidence>
<accession>A0A6A6AUD9</accession>
<reference evidence="1" key="1">
    <citation type="journal article" date="2020" name="Stud. Mycol.">
        <title>101 Dothideomycetes genomes: a test case for predicting lifestyles and emergence of pathogens.</title>
        <authorList>
            <person name="Haridas S."/>
            <person name="Albert R."/>
            <person name="Binder M."/>
            <person name="Bloem J."/>
            <person name="Labutti K."/>
            <person name="Salamov A."/>
            <person name="Andreopoulos B."/>
            <person name="Baker S."/>
            <person name="Barry K."/>
            <person name="Bills G."/>
            <person name="Bluhm B."/>
            <person name="Cannon C."/>
            <person name="Castanera R."/>
            <person name="Culley D."/>
            <person name="Daum C."/>
            <person name="Ezra D."/>
            <person name="Gonzalez J."/>
            <person name="Henrissat B."/>
            <person name="Kuo A."/>
            <person name="Liang C."/>
            <person name="Lipzen A."/>
            <person name="Lutzoni F."/>
            <person name="Magnuson J."/>
            <person name="Mondo S."/>
            <person name="Nolan M."/>
            <person name="Ohm R."/>
            <person name="Pangilinan J."/>
            <person name="Park H.-J."/>
            <person name="Ramirez L."/>
            <person name="Alfaro M."/>
            <person name="Sun H."/>
            <person name="Tritt A."/>
            <person name="Yoshinaga Y."/>
            <person name="Zwiers L.-H."/>
            <person name="Turgeon B."/>
            <person name="Goodwin S."/>
            <person name="Spatafora J."/>
            <person name="Crous P."/>
            <person name="Grigoriev I."/>
        </authorList>
    </citation>
    <scope>NUCLEOTIDE SEQUENCE</scope>
    <source>
        <strain evidence="1">CBS 121167</strain>
    </source>
</reference>
<dbReference type="Proteomes" id="UP000799438">
    <property type="component" value="Unassembled WGS sequence"/>
</dbReference>
<dbReference type="AlphaFoldDB" id="A0A6A6AUD9"/>